<evidence type="ECO:0000313" key="3">
    <source>
        <dbReference type="Proteomes" id="UP000251799"/>
    </source>
</evidence>
<keyword evidence="1" id="KW-1133">Transmembrane helix</keyword>
<feature type="transmembrane region" description="Helical" evidence="1">
    <location>
        <begin position="6"/>
        <end position="29"/>
    </location>
</feature>
<protein>
    <submittedName>
        <fullName evidence="2">Uncharacterized protein</fullName>
    </submittedName>
</protein>
<gene>
    <name evidence="2" type="ORF">NCTC8576_00598</name>
</gene>
<accession>A0A2X2HWJ2</accession>
<keyword evidence="1" id="KW-0472">Membrane</keyword>
<evidence type="ECO:0000313" key="2">
    <source>
        <dbReference type="EMBL" id="SPZ70686.1"/>
    </source>
</evidence>
<reference evidence="2 3" key="1">
    <citation type="submission" date="2018-06" db="EMBL/GenBank/DDBJ databases">
        <authorList>
            <consortium name="Pathogen Informatics"/>
            <person name="Doyle S."/>
        </authorList>
    </citation>
    <scope>NUCLEOTIDE SEQUENCE [LARGE SCALE GENOMIC DNA]</scope>
    <source>
        <strain evidence="2 3">NCTC8576</strain>
    </source>
</reference>
<dbReference type="Proteomes" id="UP000251799">
    <property type="component" value="Unassembled WGS sequence"/>
</dbReference>
<organism evidence="2 3">
    <name type="scientific">Shigella boydii</name>
    <dbReference type="NCBI Taxonomy" id="621"/>
    <lineage>
        <taxon>Bacteria</taxon>
        <taxon>Pseudomonadati</taxon>
        <taxon>Pseudomonadota</taxon>
        <taxon>Gammaproteobacteria</taxon>
        <taxon>Enterobacterales</taxon>
        <taxon>Enterobacteriaceae</taxon>
        <taxon>Shigella</taxon>
    </lineage>
</organism>
<sequence length="44" mass="5230">MDWHDLISKVIIGLVTGSIAAYLTARYALGRYYKEKWWDKRIDL</sequence>
<proteinExistence type="predicted"/>
<evidence type="ECO:0000256" key="1">
    <source>
        <dbReference type="SAM" id="Phobius"/>
    </source>
</evidence>
<dbReference type="EMBL" id="UAUR01000003">
    <property type="protein sequence ID" value="SPZ70686.1"/>
    <property type="molecule type" value="Genomic_DNA"/>
</dbReference>
<keyword evidence="1" id="KW-0812">Transmembrane</keyword>
<name>A0A2X2HWJ2_SHIBO</name>
<dbReference type="AlphaFoldDB" id="A0A2X2HWJ2"/>